<evidence type="ECO:0000313" key="2">
    <source>
        <dbReference type="Proteomes" id="UP001164250"/>
    </source>
</evidence>
<gene>
    <name evidence="1" type="ORF">Patl1_27360</name>
</gene>
<dbReference type="Proteomes" id="UP001164250">
    <property type="component" value="Chromosome 5"/>
</dbReference>
<name>A0ACC1BGX7_9ROSI</name>
<reference evidence="2" key="1">
    <citation type="journal article" date="2023" name="G3 (Bethesda)">
        <title>Genome assembly and association tests identify interacting loci associated with vigor, precocity, and sex in interspecific pistachio rootstocks.</title>
        <authorList>
            <person name="Palmer W."/>
            <person name="Jacygrad E."/>
            <person name="Sagayaradj S."/>
            <person name="Cavanaugh K."/>
            <person name="Han R."/>
            <person name="Bertier L."/>
            <person name="Beede B."/>
            <person name="Kafkas S."/>
            <person name="Golino D."/>
            <person name="Preece J."/>
            <person name="Michelmore R."/>
        </authorList>
    </citation>
    <scope>NUCLEOTIDE SEQUENCE [LARGE SCALE GENOMIC DNA]</scope>
</reference>
<protein>
    <submittedName>
        <fullName evidence="1">Uncharacterized protein</fullName>
    </submittedName>
</protein>
<accession>A0ACC1BGX7</accession>
<organism evidence="1 2">
    <name type="scientific">Pistacia atlantica</name>
    <dbReference type="NCBI Taxonomy" id="434234"/>
    <lineage>
        <taxon>Eukaryota</taxon>
        <taxon>Viridiplantae</taxon>
        <taxon>Streptophyta</taxon>
        <taxon>Embryophyta</taxon>
        <taxon>Tracheophyta</taxon>
        <taxon>Spermatophyta</taxon>
        <taxon>Magnoliopsida</taxon>
        <taxon>eudicotyledons</taxon>
        <taxon>Gunneridae</taxon>
        <taxon>Pentapetalae</taxon>
        <taxon>rosids</taxon>
        <taxon>malvids</taxon>
        <taxon>Sapindales</taxon>
        <taxon>Anacardiaceae</taxon>
        <taxon>Pistacia</taxon>
    </lineage>
</organism>
<keyword evidence="2" id="KW-1185">Reference proteome</keyword>
<evidence type="ECO:0000313" key="1">
    <source>
        <dbReference type="EMBL" id="KAJ0098101.1"/>
    </source>
</evidence>
<comment type="caution">
    <text evidence="1">The sequence shown here is derived from an EMBL/GenBank/DDBJ whole genome shotgun (WGS) entry which is preliminary data.</text>
</comment>
<sequence>MEDQKQIVLITGCSQGGIGHALAHEFASKGCIVVASSRSKRTMADLENDSRFFVQELDVVSDESVGNVVANVIEKFGRIDILVNNAGVLCIGPLAELPLSAIQNAFDVNVFGAMSMIQAVVPHMAARKKGKIVNIGNIGAVSPAPWTSVYCASKSSLHSLTDTLRHHVEYLLALYKRSELHPFGIHVTLVAPGAIKSNIANVAAGNYSRMPELKLYKPFENIIKERAYFKEPPNATPTEIFARKTVAVLFRDKPPTWFSSGKYSTLVEIYSCMPNFVKDFLARRMMK</sequence>
<proteinExistence type="predicted"/>
<dbReference type="EMBL" id="CM047901">
    <property type="protein sequence ID" value="KAJ0098101.1"/>
    <property type="molecule type" value="Genomic_DNA"/>
</dbReference>